<reference evidence="9" key="1">
    <citation type="journal article" date="2019" name="Int. J. Syst. Evol. Microbiol.">
        <title>The Global Catalogue of Microorganisms (GCM) 10K type strain sequencing project: providing services to taxonomists for standard genome sequencing and annotation.</title>
        <authorList>
            <consortium name="The Broad Institute Genomics Platform"/>
            <consortium name="The Broad Institute Genome Sequencing Center for Infectious Disease"/>
            <person name="Wu L."/>
            <person name="Ma J."/>
        </authorList>
    </citation>
    <scope>NUCLEOTIDE SEQUENCE [LARGE SCALE GENOMIC DNA]</scope>
    <source>
        <strain evidence="9">JCM 16601</strain>
    </source>
</reference>
<feature type="domain" description="Glycosyl-hydrolase 97 catalytic" evidence="5">
    <location>
        <begin position="311"/>
        <end position="503"/>
    </location>
</feature>
<evidence type="ECO:0000256" key="3">
    <source>
        <dbReference type="ARBA" id="ARBA00022837"/>
    </source>
</evidence>
<proteinExistence type="predicted"/>
<dbReference type="EMBL" id="BAAAZC010000023">
    <property type="protein sequence ID" value="GAA3978151.1"/>
    <property type="molecule type" value="Genomic_DNA"/>
</dbReference>
<dbReference type="InterPro" id="IPR013785">
    <property type="entry name" value="Aldolase_TIM"/>
</dbReference>
<keyword evidence="3" id="KW-0106">Calcium</keyword>
<protein>
    <submittedName>
        <fullName evidence="8">Glycoside hydrolase family 97 protein</fullName>
    </submittedName>
</protein>
<organism evidence="8 9">
    <name type="scientific">Mucilaginibacter dorajii</name>
    <dbReference type="NCBI Taxonomy" id="692994"/>
    <lineage>
        <taxon>Bacteria</taxon>
        <taxon>Pseudomonadati</taxon>
        <taxon>Bacteroidota</taxon>
        <taxon>Sphingobacteriia</taxon>
        <taxon>Sphingobacteriales</taxon>
        <taxon>Sphingobacteriaceae</taxon>
        <taxon>Mucilaginibacter</taxon>
    </lineage>
</organism>
<dbReference type="PANTHER" id="PTHR35803">
    <property type="entry name" value="GLUCAN 1,4-ALPHA-GLUCOSIDASE SUSB-RELATED"/>
    <property type="match status" value="1"/>
</dbReference>
<dbReference type="InterPro" id="IPR029486">
    <property type="entry name" value="GH97_N"/>
</dbReference>
<feature type="chain" id="PRO_5046847829" evidence="4">
    <location>
        <begin position="20"/>
        <end position="712"/>
    </location>
</feature>
<dbReference type="Pfam" id="PF14508">
    <property type="entry name" value="GH97_N"/>
    <property type="match status" value="1"/>
</dbReference>
<evidence type="ECO:0000313" key="9">
    <source>
        <dbReference type="Proteomes" id="UP001500742"/>
    </source>
</evidence>
<accession>A0ABP7Q817</accession>
<dbReference type="Gene3D" id="3.20.20.70">
    <property type="entry name" value="Aldolase class I"/>
    <property type="match status" value="1"/>
</dbReference>
<dbReference type="InterPro" id="IPR019563">
    <property type="entry name" value="GH97_catalytic"/>
</dbReference>
<dbReference type="Proteomes" id="UP001500742">
    <property type="component" value="Unassembled WGS sequence"/>
</dbReference>
<dbReference type="PANTHER" id="PTHR35803:SF1">
    <property type="entry name" value="GLUCAN 1,4-ALPHA-GLUCOSIDASE SUSB"/>
    <property type="match status" value="1"/>
</dbReference>
<evidence type="ECO:0000256" key="4">
    <source>
        <dbReference type="SAM" id="SignalP"/>
    </source>
</evidence>
<feature type="signal peptide" evidence="4">
    <location>
        <begin position="1"/>
        <end position="19"/>
    </location>
</feature>
<feature type="domain" description="Glycosyl-hydrolase 97 N-terminal" evidence="6">
    <location>
        <begin position="31"/>
        <end position="293"/>
    </location>
</feature>
<keyword evidence="8" id="KW-0378">Hydrolase</keyword>
<comment type="caution">
    <text evidence="8">The sequence shown here is derived from an EMBL/GenBank/DDBJ whole genome shotgun (WGS) entry which is preliminary data.</text>
</comment>
<evidence type="ECO:0000259" key="7">
    <source>
        <dbReference type="Pfam" id="PF14509"/>
    </source>
</evidence>
<dbReference type="InterPro" id="IPR014718">
    <property type="entry name" value="GH-type_carb-bd"/>
</dbReference>
<evidence type="ECO:0000259" key="5">
    <source>
        <dbReference type="Pfam" id="PF10566"/>
    </source>
</evidence>
<keyword evidence="9" id="KW-1185">Reference proteome</keyword>
<dbReference type="Gene3D" id="2.70.98.10">
    <property type="match status" value="1"/>
</dbReference>
<evidence type="ECO:0000256" key="1">
    <source>
        <dbReference type="ARBA" id="ARBA00001913"/>
    </source>
</evidence>
<dbReference type="SUPFAM" id="SSF51445">
    <property type="entry name" value="(Trans)glycosidases"/>
    <property type="match status" value="1"/>
</dbReference>
<evidence type="ECO:0000313" key="8">
    <source>
        <dbReference type="EMBL" id="GAA3978151.1"/>
    </source>
</evidence>
<name>A0ABP7Q817_9SPHI</name>
<evidence type="ECO:0000259" key="6">
    <source>
        <dbReference type="Pfam" id="PF14508"/>
    </source>
</evidence>
<keyword evidence="4" id="KW-0732">Signal</keyword>
<sequence length="712" mass="79987">MKKVYIYLLSFSISVNAFAQDKKTTGAQLNKVKLDFTIDADGRPEYSVSYNQKSVIKPSRLGIKLLNDTGFDQHLQLISTETTDVDELWKPVWGEVSVIRNHYQQLTVHLKQADAPGRLMDIVFRVFEDGVGFRYVFPQQPNLRYFIVSDELSQFSLTGDHKTFWIPGDYDSNEYSYITSKLSQVDAWVPYKAATDIAVRVVPDQYAVQTPLMMKTADGLYINIHEAALVNYTSMQLHVDRASYLLSANLVPDALGNKAYMVAPGKTPWRTIIVSDKAADILSSKMILNLNEPSKIADPSYIHPMKFVGVWWEMQIGKSTWSYANSMTDVDANGNLKPSGKHGATTANVKHYIDFATKNGIGGVLVEGWNVGWEDWFGNWKEDVFDFAKPYPDFDVKELSDYAASKGVKMIMHNETSGSATSYERQMDTAFKFMNKYGYPAVKTGYVGKIIPRGEHHDGQWMIDHYVRVAQKAADHRVMLDAHEPVRPTGLSRTYPNWMASEAGRGNEYNAFSTGNAPEHETIMPFTRLMGGPMDYTPGIFKIKGYSDVPGRQVHTTLAKQLALYVTMYSPLQMAADLTENYEPHMDAFQFIKDVAVDWDDTHIIEAEPGDYITTARKAKGTDNWFIGAITNENSRNAVIPLSFLDKGKKYIVTIYADADNADWKVNPEAYQIHSYLVSDKTKLNIKLAKGGGAAISIKPAGADVKGLKMYK</sequence>
<feature type="domain" description="Glycosyl-hydrolase 97 C-terminal oligomerisation" evidence="7">
    <location>
        <begin position="598"/>
        <end position="699"/>
    </location>
</feature>
<dbReference type="GO" id="GO:0016787">
    <property type="term" value="F:hydrolase activity"/>
    <property type="evidence" value="ECO:0007669"/>
    <property type="project" value="UniProtKB-KW"/>
</dbReference>
<comment type="subunit">
    <text evidence="2">Monomer.</text>
</comment>
<dbReference type="RefSeq" id="WP_259096366.1">
    <property type="nucleotide sequence ID" value="NZ_BAAAZC010000023.1"/>
</dbReference>
<evidence type="ECO:0000256" key="2">
    <source>
        <dbReference type="ARBA" id="ARBA00011245"/>
    </source>
</evidence>
<gene>
    <name evidence="8" type="ORF">GCM10022210_31350</name>
</gene>
<dbReference type="InterPro" id="IPR017853">
    <property type="entry name" value="GH"/>
</dbReference>
<dbReference type="InterPro" id="IPR052720">
    <property type="entry name" value="Glycosyl_hydrolase_97"/>
</dbReference>
<comment type="cofactor">
    <cofactor evidence="1">
        <name>Ca(2+)</name>
        <dbReference type="ChEBI" id="CHEBI:29108"/>
    </cofactor>
</comment>
<dbReference type="InterPro" id="IPR029483">
    <property type="entry name" value="GH97_C"/>
</dbReference>
<dbReference type="Pfam" id="PF10566">
    <property type="entry name" value="Glyco_hydro_97"/>
    <property type="match status" value="1"/>
</dbReference>
<dbReference type="Pfam" id="PF14509">
    <property type="entry name" value="GH97_C"/>
    <property type="match status" value="1"/>
</dbReference>